<proteinExistence type="predicted"/>
<dbReference type="EMBL" id="JABGBW010000001">
    <property type="protein sequence ID" value="MBC2575266.1"/>
    <property type="molecule type" value="Genomic_DNA"/>
</dbReference>
<dbReference type="Proteomes" id="UP000713904">
    <property type="component" value="Unassembled WGS sequence"/>
</dbReference>
<dbReference type="RefSeq" id="WP_185623302.1">
    <property type="nucleotide sequence ID" value="NZ_JABGBW010000001.1"/>
</dbReference>
<name>A0ABR6TIM6_9FIRM</name>
<dbReference type="Pfam" id="PF21303">
    <property type="entry name" value="TetR_C_39"/>
    <property type="match status" value="1"/>
</dbReference>
<dbReference type="InterPro" id="IPR001647">
    <property type="entry name" value="HTH_TetR"/>
</dbReference>
<dbReference type="Gene3D" id="1.10.357.10">
    <property type="entry name" value="Tetracycline Repressor, domain 2"/>
    <property type="match status" value="1"/>
</dbReference>
<dbReference type="PROSITE" id="PS50977">
    <property type="entry name" value="HTH_TETR_2"/>
    <property type="match status" value="1"/>
</dbReference>
<protein>
    <submittedName>
        <fullName evidence="4">TetR/AcrR family transcriptional regulator</fullName>
    </submittedName>
</protein>
<dbReference type="InterPro" id="IPR009057">
    <property type="entry name" value="Homeodomain-like_sf"/>
</dbReference>
<dbReference type="InterPro" id="IPR023772">
    <property type="entry name" value="DNA-bd_HTH_TetR-type_CS"/>
</dbReference>
<comment type="caution">
    <text evidence="4">The sequence shown here is derived from an EMBL/GenBank/DDBJ whole genome shotgun (WGS) entry which is preliminary data.</text>
</comment>
<evidence type="ECO:0000259" key="3">
    <source>
        <dbReference type="PROSITE" id="PS50977"/>
    </source>
</evidence>
<reference evidence="4 5" key="1">
    <citation type="submission" date="2020-05" db="EMBL/GenBank/DDBJ databases">
        <title>Draft genome of xy-202 and genomic insight in genome of the genus Peptostreptococcus.</title>
        <authorList>
            <person name="Zhang Z."/>
        </authorList>
    </citation>
    <scope>NUCLEOTIDE SEQUENCE [LARGE SCALE GENOMIC DNA]</scope>
    <source>
        <strain evidence="4 5">DSM 27025</strain>
    </source>
</reference>
<dbReference type="PANTHER" id="PTHR43479">
    <property type="entry name" value="ACREF/ENVCD OPERON REPRESSOR-RELATED"/>
    <property type="match status" value="1"/>
</dbReference>
<dbReference type="PRINTS" id="PR00455">
    <property type="entry name" value="HTHTETR"/>
</dbReference>
<dbReference type="InterPro" id="IPR049149">
    <property type="entry name" value="TetR/AcrR_C"/>
</dbReference>
<evidence type="ECO:0000313" key="5">
    <source>
        <dbReference type="Proteomes" id="UP000713904"/>
    </source>
</evidence>
<dbReference type="SUPFAM" id="SSF46689">
    <property type="entry name" value="Homeodomain-like"/>
    <property type="match status" value="1"/>
</dbReference>
<keyword evidence="1 2" id="KW-0238">DNA-binding</keyword>
<keyword evidence="5" id="KW-1185">Reference proteome</keyword>
<organism evidence="4 5">
    <name type="scientific">Peptostreptococcus canis</name>
    <dbReference type="NCBI Taxonomy" id="1159213"/>
    <lineage>
        <taxon>Bacteria</taxon>
        <taxon>Bacillati</taxon>
        <taxon>Bacillota</taxon>
        <taxon>Clostridia</taxon>
        <taxon>Peptostreptococcales</taxon>
        <taxon>Peptostreptococcaceae</taxon>
        <taxon>Peptostreptococcus</taxon>
    </lineage>
</organism>
<dbReference type="PROSITE" id="PS01081">
    <property type="entry name" value="HTH_TETR_1"/>
    <property type="match status" value="1"/>
</dbReference>
<dbReference type="InterPro" id="IPR050624">
    <property type="entry name" value="HTH-type_Tx_Regulator"/>
</dbReference>
<dbReference type="Pfam" id="PF00440">
    <property type="entry name" value="TetR_N"/>
    <property type="match status" value="1"/>
</dbReference>
<sequence length="215" mass="24262">MRVVKEYDERRNEIIQTAINLFIEKGYDACSVNDILKAVGIAKGTFYYYFKSKEDVLDAGVEQLSETVFTRVKEIAKDKQSSPVDRMIKIMMAIRLDDKSADILIEEMHKVNNALLHQKTLVSILNMLTPVFADIVEEGNKSGIFNCPYPEQCMQILLSSALTLLDDGIFNFDREKEKLIFQALFFTTEKILGVSNNEISSKLAAIYEVGGGEAL</sequence>
<evidence type="ECO:0000256" key="2">
    <source>
        <dbReference type="PROSITE-ProRule" id="PRU00335"/>
    </source>
</evidence>
<accession>A0ABR6TIM6</accession>
<dbReference type="PANTHER" id="PTHR43479:SF11">
    <property type="entry name" value="ACREF_ENVCD OPERON REPRESSOR-RELATED"/>
    <property type="match status" value="1"/>
</dbReference>
<evidence type="ECO:0000256" key="1">
    <source>
        <dbReference type="ARBA" id="ARBA00023125"/>
    </source>
</evidence>
<gene>
    <name evidence="4" type="ORF">HLB29_01035</name>
</gene>
<feature type="domain" description="HTH tetR-type" evidence="3">
    <location>
        <begin position="8"/>
        <end position="68"/>
    </location>
</feature>
<evidence type="ECO:0000313" key="4">
    <source>
        <dbReference type="EMBL" id="MBC2575266.1"/>
    </source>
</evidence>
<feature type="DNA-binding region" description="H-T-H motif" evidence="2">
    <location>
        <begin position="31"/>
        <end position="50"/>
    </location>
</feature>